<feature type="binding site" evidence="11">
    <location>
        <position position="530"/>
    </location>
    <ligand>
        <name>Mg(2+)</name>
        <dbReference type="ChEBI" id="CHEBI:18420"/>
        <label>2</label>
    </ligand>
</feature>
<dbReference type="GO" id="GO:0006265">
    <property type="term" value="P:DNA topological change"/>
    <property type="evidence" value="ECO:0007669"/>
    <property type="project" value="UniProtKB-UniRule"/>
</dbReference>
<dbReference type="Pfam" id="PF18053">
    <property type="entry name" value="GyrB_insert"/>
    <property type="match status" value="1"/>
</dbReference>
<dbReference type="Pfam" id="PF00204">
    <property type="entry name" value="DNA_gyraseB"/>
    <property type="match status" value="1"/>
</dbReference>
<comment type="function">
    <text evidence="11">A type II topoisomerase that negatively supercoils closed circular double-stranded (ds) DNA in an ATP-dependent manner to modulate DNA topology and maintain chromosomes in an underwound state. Negative supercoiling favors strand separation, and DNA replication, transcription, recombination and repair, all of which involve strand separation. Also able to catalyze the interconversion of other topological isomers of dsDNA rings, including catenanes and knotted rings. Type II topoisomerases break and join 2 DNA strands simultaneously in an ATP-dependent manner.</text>
</comment>
<keyword evidence="7 11" id="KW-0460">Magnesium</keyword>
<feature type="site" description="Interaction with DNA" evidence="11">
    <location>
        <position position="484"/>
    </location>
</feature>
<dbReference type="SUPFAM" id="SSF54211">
    <property type="entry name" value="Ribosomal protein S5 domain 2-like"/>
    <property type="match status" value="1"/>
</dbReference>
<dbReference type="InterPro" id="IPR013759">
    <property type="entry name" value="Topo_IIA_B_C"/>
</dbReference>
<dbReference type="InterPro" id="IPR018522">
    <property type="entry name" value="TopoIIA_CS"/>
</dbReference>
<proteinExistence type="inferred from homology"/>
<keyword evidence="14" id="KW-1185">Reference proteome</keyword>
<dbReference type="GO" id="GO:0003677">
    <property type="term" value="F:DNA binding"/>
    <property type="evidence" value="ECO:0007669"/>
    <property type="project" value="UniProtKB-KW"/>
</dbReference>
<evidence type="ECO:0000256" key="6">
    <source>
        <dbReference type="ARBA" id="ARBA00022840"/>
    </source>
</evidence>
<keyword evidence="8 11" id="KW-0799">Topoisomerase</keyword>
<dbReference type="FunFam" id="3.40.50.670:FF:000007">
    <property type="entry name" value="DNA gyrase subunit B"/>
    <property type="match status" value="1"/>
</dbReference>
<keyword evidence="3 11" id="KW-0963">Cytoplasm</keyword>
<dbReference type="InterPro" id="IPR034160">
    <property type="entry name" value="TOPRIM_GyrB"/>
</dbReference>
<dbReference type="SMART" id="SM00433">
    <property type="entry name" value="TOP2c"/>
    <property type="match status" value="1"/>
</dbReference>
<dbReference type="SUPFAM" id="SSF55874">
    <property type="entry name" value="ATPase domain of HSP90 chaperone/DNA topoisomerase II/histidine kinase"/>
    <property type="match status" value="1"/>
</dbReference>
<evidence type="ECO:0000313" key="14">
    <source>
        <dbReference type="Proteomes" id="UP000599523"/>
    </source>
</evidence>
<dbReference type="AlphaFoldDB" id="A0A972J7F2"/>
<comment type="cofactor">
    <cofactor evidence="11">
        <name>Mg(2+)</name>
        <dbReference type="ChEBI" id="CHEBI:18420"/>
    </cofactor>
    <cofactor evidence="11">
        <name>Mn(2+)</name>
        <dbReference type="ChEBI" id="CHEBI:29035"/>
    </cofactor>
    <cofactor evidence="11">
        <name>Ca(2+)</name>
        <dbReference type="ChEBI" id="CHEBI:29108"/>
    </cofactor>
    <text evidence="11">Binds two Mg(2+) per subunit. The magnesium ions form salt bridges with both the protein and the DNA. Can also accept other divalent metal cations, such as Mn(2+) or Ca(2+).</text>
</comment>
<dbReference type="Pfam" id="PF21249">
    <property type="entry name" value="GyrB_hook"/>
    <property type="match status" value="1"/>
</dbReference>
<evidence type="ECO:0000256" key="4">
    <source>
        <dbReference type="ARBA" id="ARBA00022723"/>
    </source>
</evidence>
<dbReference type="InterPro" id="IPR041423">
    <property type="entry name" value="GyrB_insert"/>
</dbReference>
<dbReference type="FunFam" id="3.30.230.10:FF:000005">
    <property type="entry name" value="DNA gyrase subunit B"/>
    <property type="match status" value="1"/>
</dbReference>
<dbReference type="InterPro" id="IPR006171">
    <property type="entry name" value="TOPRIM_dom"/>
</dbReference>
<dbReference type="InterPro" id="IPR002288">
    <property type="entry name" value="DNA_gyrase_B_C"/>
</dbReference>
<keyword evidence="5 11" id="KW-0547">Nucleotide-binding</keyword>
<evidence type="ECO:0000256" key="2">
    <source>
        <dbReference type="ARBA" id="ARBA00010708"/>
    </source>
</evidence>
<evidence type="ECO:0000313" key="13">
    <source>
        <dbReference type="EMBL" id="NMG01551.1"/>
    </source>
</evidence>
<name>A0A972J7F2_9RHOO</name>
<evidence type="ECO:0000256" key="10">
    <source>
        <dbReference type="ARBA" id="ARBA00023235"/>
    </source>
</evidence>
<dbReference type="InterPro" id="IPR020568">
    <property type="entry name" value="Ribosomal_Su5_D2-typ_SF"/>
</dbReference>
<dbReference type="Pfam" id="PF00986">
    <property type="entry name" value="DNA_gyraseB_C"/>
    <property type="match status" value="1"/>
</dbReference>
<dbReference type="NCBIfam" id="NF011501">
    <property type="entry name" value="PRK14939.1"/>
    <property type="match status" value="1"/>
</dbReference>
<dbReference type="GO" id="GO:0005737">
    <property type="term" value="C:cytoplasm"/>
    <property type="evidence" value="ECO:0007669"/>
    <property type="project" value="UniProtKB-SubCell"/>
</dbReference>
<protein>
    <recommendedName>
        <fullName evidence="11">DNA gyrase subunit B</fullName>
        <ecNumber evidence="11">5.6.2.2</ecNumber>
    </recommendedName>
</protein>
<keyword evidence="4 11" id="KW-0479">Metal-binding</keyword>
<evidence type="ECO:0000256" key="11">
    <source>
        <dbReference type="HAMAP-Rule" id="MF_01898"/>
    </source>
</evidence>
<dbReference type="PROSITE" id="PS00177">
    <property type="entry name" value="TOPOISOMERASE_II"/>
    <property type="match status" value="1"/>
</dbReference>
<dbReference type="Pfam" id="PF01751">
    <property type="entry name" value="Toprim"/>
    <property type="match status" value="1"/>
</dbReference>
<dbReference type="InterPro" id="IPR036890">
    <property type="entry name" value="HATPase_C_sf"/>
</dbReference>
<dbReference type="GO" id="GO:0006261">
    <property type="term" value="P:DNA-templated DNA replication"/>
    <property type="evidence" value="ECO:0007669"/>
    <property type="project" value="UniProtKB-UniRule"/>
</dbReference>
<feature type="domain" description="Toprim" evidence="12">
    <location>
        <begin position="450"/>
        <end position="565"/>
    </location>
</feature>
<dbReference type="EC" id="5.6.2.2" evidence="11"/>
<dbReference type="Proteomes" id="UP000599523">
    <property type="component" value="Unassembled WGS sequence"/>
</dbReference>
<dbReference type="InterPro" id="IPR003594">
    <property type="entry name" value="HATPase_dom"/>
</dbReference>
<dbReference type="GO" id="GO:0005694">
    <property type="term" value="C:chromosome"/>
    <property type="evidence" value="ECO:0007669"/>
    <property type="project" value="InterPro"/>
</dbReference>
<dbReference type="NCBIfam" id="NF004189">
    <property type="entry name" value="PRK05644.1"/>
    <property type="match status" value="1"/>
</dbReference>
<feature type="binding site" evidence="11">
    <location>
        <position position="456"/>
    </location>
    <ligand>
        <name>Mg(2+)</name>
        <dbReference type="ChEBI" id="CHEBI:18420"/>
        <label>1</label>
        <note>catalytic</note>
    </ligand>
</feature>
<dbReference type="InterPro" id="IPR049353">
    <property type="entry name" value="GyrB_hook"/>
</dbReference>
<evidence type="ECO:0000256" key="8">
    <source>
        <dbReference type="ARBA" id="ARBA00023029"/>
    </source>
</evidence>
<dbReference type="InterPro" id="IPR000565">
    <property type="entry name" value="Topo_IIA_B"/>
</dbReference>
<sequence length="828" mass="92161">MSEMQNRPLNEDYDESSIQQLEGLEAVRKRPGMYIGDTSDGTGLHHMVFEVVDNAIDEALAGHCDDIVVTIHPDNSISVTDNGRGIPVGVKMDDKHEPKRSAAEIVMCVLHAGGKFNQNSYKVSGGLHGVGVSCVNALSKWLRLSIKRDGKKHFIEFHRGVPQDRVIELVDGVETSPMRVVGETAKRGTELHFLADEEIFGDIEFHYEILAKRLRELSFLNNGVKIRLIDQRTGKEDNFAFAGGVKGFVEYVNRAKNVLHPTIFHAEGTTRIPTGGGLDAELSVEVAMQWNDSYAEQVLCFTNNIPQADGGTHLTGLRAAMTRVINKYIDEHEIAKKAKVDISGDDMREGLACVLSVKMPDPKFASQTKMKLVSSEARPAVEEVVASKLTDFLQENPIDAKTICGKIVEAARARDAARKAREMTRRKGLLDGVGLPGKLADCQEKDPALCEIYLVEGDSAGGSAKQGRDRKFQAILPLKGKILNVEKARFDKLLQSQEIATMITALGTGIGKDDYKPEKLRYHRIIIMTDADVDGAHIRTLLLTFFYRQMPELVERGHIYIAQPPLYKIKHGKSEQYLKDDTELNAHLLKLALDGAALVPSEGAEPIVEEALSGLARSYLLAEAVINRLAGYIDPAVLHAMLAHDIAISLESEEAARDAAARIQPHLPEEVSIYAEFHDESEAWRLTIERMHHGNRRMAWIEEEFLVSGDYRSIRTAAESISGLIGEGAEICRGEKRQPVKRFSQAIRWLLNEVERNLNKQRYKGLGEMNPEQLWETTMDPAVRRLLRVQIEDAIAADEIFTTLMGDNVEPRRAFIEGNALYARNIDV</sequence>
<comment type="caution">
    <text evidence="13">The sequence shown here is derived from an EMBL/GenBank/DDBJ whole genome shotgun (WGS) entry which is preliminary data.</text>
</comment>
<dbReference type="NCBIfam" id="TIGR01059">
    <property type="entry name" value="gyrB"/>
    <property type="match status" value="1"/>
</dbReference>
<dbReference type="PROSITE" id="PS50880">
    <property type="entry name" value="TOPRIM"/>
    <property type="match status" value="1"/>
</dbReference>
<feature type="binding site" evidence="11">
    <location>
        <position position="532"/>
    </location>
    <ligand>
        <name>Mg(2+)</name>
        <dbReference type="ChEBI" id="CHEBI:18420"/>
        <label>2</label>
    </ligand>
</feature>
<dbReference type="GO" id="GO:0003918">
    <property type="term" value="F:DNA topoisomerase type II (double strand cut, ATP-hydrolyzing) activity"/>
    <property type="evidence" value="ECO:0007669"/>
    <property type="project" value="UniProtKB-UniRule"/>
</dbReference>
<evidence type="ECO:0000256" key="3">
    <source>
        <dbReference type="ARBA" id="ARBA00022490"/>
    </source>
</evidence>
<feature type="site" description="Interaction with DNA" evidence="11">
    <location>
        <position position="481"/>
    </location>
</feature>
<comment type="subunit">
    <text evidence="11">Heterotetramer, composed of two GyrA and two GyrB chains. In the heterotetramer, GyrA contains the active site tyrosine that forms a transient covalent intermediate with DNA, while GyrB binds cofactors and catalyzes ATP hydrolysis.</text>
</comment>
<dbReference type="InterPro" id="IPR013760">
    <property type="entry name" value="Topo_IIA-like_dom_sf"/>
</dbReference>
<dbReference type="GO" id="GO:0005524">
    <property type="term" value="F:ATP binding"/>
    <property type="evidence" value="ECO:0007669"/>
    <property type="project" value="UniProtKB-UniRule"/>
</dbReference>
<comment type="miscellaneous">
    <text evidence="11">Few gyrases are as efficient as E.coli at forming negative supercoils. Not all organisms have 2 type II topoisomerases; in organisms with a single type II topoisomerase this enzyme also has to decatenate newly replicated chromosomes.</text>
</comment>
<comment type="subcellular location">
    <subcellularLocation>
        <location evidence="11">Cytoplasm</location>
    </subcellularLocation>
</comment>
<dbReference type="PANTHER" id="PTHR45866:SF1">
    <property type="entry name" value="DNA GYRASE SUBUNIT B, MITOCHONDRIAL"/>
    <property type="match status" value="1"/>
</dbReference>
<comment type="catalytic activity">
    <reaction evidence="1 11">
        <text>ATP-dependent breakage, passage and rejoining of double-stranded DNA.</text>
        <dbReference type="EC" id="5.6.2.2"/>
    </reaction>
</comment>
<keyword evidence="6 11" id="KW-0067">ATP-binding</keyword>
<dbReference type="Gene3D" id="3.30.230.10">
    <property type="match status" value="1"/>
</dbReference>
<dbReference type="PANTHER" id="PTHR45866">
    <property type="entry name" value="DNA GYRASE/TOPOISOMERASE SUBUNIT B"/>
    <property type="match status" value="1"/>
</dbReference>
<accession>A0A972J7F2</accession>
<dbReference type="Gene3D" id="3.40.50.670">
    <property type="match status" value="2"/>
</dbReference>
<dbReference type="EMBL" id="WTVM01000003">
    <property type="protein sequence ID" value="NMG01551.1"/>
    <property type="molecule type" value="Genomic_DNA"/>
</dbReference>
<keyword evidence="10 11" id="KW-0413">Isomerase</keyword>
<keyword evidence="9" id="KW-0238">DNA-binding</keyword>
<dbReference type="InterPro" id="IPR013506">
    <property type="entry name" value="Topo_IIA_bsu_dom2"/>
</dbReference>
<dbReference type="PRINTS" id="PR01159">
    <property type="entry name" value="DNAGYRASEB"/>
</dbReference>
<evidence type="ECO:0000256" key="5">
    <source>
        <dbReference type="ARBA" id="ARBA00022741"/>
    </source>
</evidence>
<dbReference type="CDD" id="cd16928">
    <property type="entry name" value="HATPase_GyrB-like"/>
    <property type="match status" value="1"/>
</dbReference>
<dbReference type="GO" id="GO:0046872">
    <property type="term" value="F:metal ion binding"/>
    <property type="evidence" value="ECO:0007669"/>
    <property type="project" value="UniProtKB-KW"/>
</dbReference>
<organism evidence="13 14">
    <name type="scientific">Azoarcus taiwanensis</name>
    <dbReference type="NCBI Taxonomy" id="666964"/>
    <lineage>
        <taxon>Bacteria</taxon>
        <taxon>Pseudomonadati</taxon>
        <taxon>Pseudomonadota</taxon>
        <taxon>Betaproteobacteria</taxon>
        <taxon>Rhodocyclales</taxon>
        <taxon>Zoogloeaceae</taxon>
        <taxon>Azoarcus</taxon>
    </lineage>
</organism>
<reference evidence="13" key="1">
    <citation type="submission" date="2019-12" db="EMBL/GenBank/DDBJ databases">
        <title>Comparative genomics gives insights into the taxonomy of the Azoarcus-Aromatoleum group and reveals separate origins of nif in the plant-associated Azoarcus and non-plant-associated Aromatoleum sub-groups.</title>
        <authorList>
            <person name="Lafos M."/>
            <person name="Maluk M."/>
            <person name="Batista M."/>
            <person name="Junghare M."/>
            <person name="Carmona M."/>
            <person name="Faoro H."/>
            <person name="Cruz L.M."/>
            <person name="Battistoni F."/>
            <person name="De Souza E."/>
            <person name="Pedrosa F."/>
            <person name="Chen W.-M."/>
            <person name="Poole P.S."/>
            <person name="Dixon R.A."/>
            <person name="James E.K."/>
        </authorList>
    </citation>
    <scope>NUCLEOTIDE SEQUENCE</scope>
    <source>
        <strain evidence="13">NSC3</strain>
    </source>
</reference>
<dbReference type="CDD" id="cd00822">
    <property type="entry name" value="TopoII_Trans_DNA_gyrase"/>
    <property type="match status" value="1"/>
</dbReference>
<feature type="binding site" evidence="11">
    <location>
        <position position="530"/>
    </location>
    <ligand>
        <name>Mg(2+)</name>
        <dbReference type="ChEBI" id="CHEBI:18420"/>
        <label>1</label>
        <note>catalytic</note>
    </ligand>
</feature>
<dbReference type="PRINTS" id="PR00418">
    <property type="entry name" value="TPI2FAMILY"/>
</dbReference>
<dbReference type="SMART" id="SM00387">
    <property type="entry name" value="HATPase_c"/>
    <property type="match status" value="1"/>
</dbReference>
<gene>
    <name evidence="11 13" type="primary">gyrB</name>
    <name evidence="13" type="ORF">GPA21_00995</name>
</gene>
<dbReference type="InterPro" id="IPR011557">
    <property type="entry name" value="GyrB"/>
</dbReference>
<dbReference type="Pfam" id="PF02518">
    <property type="entry name" value="HATPase_c"/>
    <property type="match status" value="1"/>
</dbReference>
<evidence type="ECO:0000256" key="7">
    <source>
        <dbReference type="ARBA" id="ARBA00022842"/>
    </source>
</evidence>
<comment type="similarity">
    <text evidence="2 11">Belongs to the type II topoisomerase GyrB family.</text>
</comment>
<evidence type="ECO:0000259" key="12">
    <source>
        <dbReference type="PROSITE" id="PS50880"/>
    </source>
</evidence>
<dbReference type="FunFam" id="3.30.565.10:FF:000002">
    <property type="entry name" value="DNA gyrase subunit B"/>
    <property type="match status" value="1"/>
</dbReference>
<dbReference type="SUPFAM" id="SSF56719">
    <property type="entry name" value="Type II DNA topoisomerase"/>
    <property type="match status" value="1"/>
</dbReference>
<dbReference type="Gene3D" id="3.30.565.10">
    <property type="entry name" value="Histidine kinase-like ATPase, C-terminal domain"/>
    <property type="match status" value="1"/>
</dbReference>
<dbReference type="InterPro" id="IPR001241">
    <property type="entry name" value="Topo_IIA"/>
</dbReference>
<dbReference type="InterPro" id="IPR014721">
    <property type="entry name" value="Ribsml_uS5_D2-typ_fold_subgr"/>
</dbReference>
<dbReference type="CDD" id="cd03366">
    <property type="entry name" value="TOPRIM_TopoIIA_GyrB"/>
    <property type="match status" value="1"/>
</dbReference>
<evidence type="ECO:0000256" key="9">
    <source>
        <dbReference type="ARBA" id="ARBA00023125"/>
    </source>
</evidence>
<evidence type="ECO:0000256" key="1">
    <source>
        <dbReference type="ARBA" id="ARBA00000185"/>
    </source>
</evidence>
<dbReference type="RefSeq" id="WP_168986343.1">
    <property type="nucleotide sequence ID" value="NZ_CAWPHM010000264.1"/>
</dbReference>
<dbReference type="HAMAP" id="MF_01898">
    <property type="entry name" value="GyrB"/>
    <property type="match status" value="1"/>
</dbReference>
<dbReference type="FunFam" id="3.40.50.670:FF:000004">
    <property type="entry name" value="DNA gyrase subunit B"/>
    <property type="match status" value="1"/>
</dbReference>